<evidence type="ECO:0000313" key="3">
    <source>
        <dbReference type="EMBL" id="MEK8128413.1"/>
    </source>
</evidence>
<sequence length="231" mass="24395">MKRLHAAAKASLLTGAALALLVGTVPASARPGEDQATGSLDAAHDFQPSSTSTLSPPPASGLSEQLKTLKLPHTQMPSADAMARHADIVIFGHLHNQTAAYPTSTSIGSHKLYHYVQTIAVRTMLSGGGTRPPSTVKLVTDGVEPLPPASDPLNQTYTGPLAEGDYVFFLRRVPGTELYALPGGWQALYPVQDGRLIALQQQGGFSAYHALTVRELQLKLQTASAAPPSER</sequence>
<evidence type="ECO:0000256" key="2">
    <source>
        <dbReference type="SAM" id="SignalP"/>
    </source>
</evidence>
<dbReference type="Proteomes" id="UP001469365">
    <property type="component" value="Unassembled WGS sequence"/>
</dbReference>
<keyword evidence="4" id="KW-1185">Reference proteome</keyword>
<dbReference type="RefSeq" id="WP_341415495.1">
    <property type="nucleotide sequence ID" value="NZ_JBBPCC010000006.1"/>
</dbReference>
<evidence type="ECO:0000256" key="1">
    <source>
        <dbReference type="SAM" id="MobiDB-lite"/>
    </source>
</evidence>
<name>A0ABU9DKW2_9BACL</name>
<reference evidence="3 4" key="1">
    <citation type="submission" date="2024-04" db="EMBL/GenBank/DDBJ databases">
        <title>draft genome sequnece of Paenibacillus filicis.</title>
        <authorList>
            <person name="Kim D.-U."/>
        </authorList>
    </citation>
    <scope>NUCLEOTIDE SEQUENCE [LARGE SCALE GENOMIC DNA]</scope>
    <source>
        <strain evidence="3 4">KACC14197</strain>
    </source>
</reference>
<feature type="region of interest" description="Disordered" evidence="1">
    <location>
        <begin position="31"/>
        <end position="63"/>
    </location>
</feature>
<keyword evidence="2" id="KW-0732">Signal</keyword>
<comment type="caution">
    <text evidence="3">The sequence shown here is derived from an EMBL/GenBank/DDBJ whole genome shotgun (WGS) entry which is preliminary data.</text>
</comment>
<feature type="chain" id="PRO_5045649075" evidence="2">
    <location>
        <begin position="30"/>
        <end position="231"/>
    </location>
</feature>
<accession>A0ABU9DKW2</accession>
<organism evidence="3 4">
    <name type="scientific">Paenibacillus filicis</name>
    <dbReference type="NCBI Taxonomy" id="669464"/>
    <lineage>
        <taxon>Bacteria</taxon>
        <taxon>Bacillati</taxon>
        <taxon>Bacillota</taxon>
        <taxon>Bacilli</taxon>
        <taxon>Bacillales</taxon>
        <taxon>Paenibacillaceae</taxon>
        <taxon>Paenibacillus</taxon>
    </lineage>
</organism>
<proteinExistence type="predicted"/>
<feature type="signal peptide" evidence="2">
    <location>
        <begin position="1"/>
        <end position="29"/>
    </location>
</feature>
<gene>
    <name evidence="3" type="ORF">WMW72_10905</name>
</gene>
<evidence type="ECO:0000313" key="4">
    <source>
        <dbReference type="Proteomes" id="UP001469365"/>
    </source>
</evidence>
<dbReference type="EMBL" id="JBBPCC010000006">
    <property type="protein sequence ID" value="MEK8128413.1"/>
    <property type="molecule type" value="Genomic_DNA"/>
</dbReference>
<protein>
    <submittedName>
        <fullName evidence="3">Uncharacterized protein</fullName>
    </submittedName>
</protein>